<accession>A0AA35UY74</accession>
<evidence type="ECO:0000313" key="1">
    <source>
        <dbReference type="EMBL" id="CAI9119336.1"/>
    </source>
</evidence>
<organism evidence="1 2">
    <name type="scientific">Brytella acorum</name>
    <dbReference type="NCBI Taxonomy" id="2959299"/>
    <lineage>
        <taxon>Bacteria</taxon>
        <taxon>Pseudomonadati</taxon>
        <taxon>Pseudomonadota</taxon>
        <taxon>Alphaproteobacteria</taxon>
        <taxon>Acetobacterales</taxon>
        <taxon>Acetobacteraceae</taxon>
        <taxon>Brytella</taxon>
    </lineage>
</organism>
<dbReference type="SUPFAM" id="SSF54001">
    <property type="entry name" value="Cysteine proteinases"/>
    <property type="match status" value="1"/>
</dbReference>
<name>A0AA35UY74_9PROT</name>
<dbReference type="Proteomes" id="UP001176960">
    <property type="component" value="Unassembled WGS sequence"/>
</dbReference>
<dbReference type="RefSeq" id="WP_289842347.1">
    <property type="nucleotide sequence ID" value="NZ_CATKSH010000001.1"/>
</dbReference>
<sequence>MTYKLGKQPARHDPRTYRLDNTLHHSLIHVPPTMDWSHAITYDMNGNDRFGNCAFASQAALILTMTTHAQAPIRLSEQQVLENYAQATGFDPDTGANDNGTVLLDALNMWRRTGFVRPGQPGRDYLTAFGAVTPQDHGAVRRGICALGGLYVGLQVPRYIMQIEGDWTFEAEADWTPVGGHCVAAVGYDDAGIRFMTWGGTRHMEWALWDRIVDECWGLVSRQNWLEVEGLSPFGEDVEDLIAEIRQS</sequence>
<proteinExistence type="predicted"/>
<protein>
    <submittedName>
        <fullName evidence="1">Uncharacterized protein</fullName>
    </submittedName>
</protein>
<dbReference type="EMBL" id="CATKSH010000001">
    <property type="protein sequence ID" value="CAI9119336.1"/>
    <property type="molecule type" value="Genomic_DNA"/>
</dbReference>
<gene>
    <name evidence="1" type="ORF">LMG32879_000149</name>
</gene>
<reference evidence="1" key="1">
    <citation type="submission" date="2023-03" db="EMBL/GenBank/DDBJ databases">
        <authorList>
            <person name="Cleenwerck I."/>
        </authorList>
    </citation>
    <scope>NUCLEOTIDE SEQUENCE</scope>
    <source>
        <strain evidence="1">LMG 32879</strain>
    </source>
</reference>
<keyword evidence="2" id="KW-1185">Reference proteome</keyword>
<comment type="caution">
    <text evidence="1">The sequence shown here is derived from an EMBL/GenBank/DDBJ whole genome shotgun (WGS) entry which is preliminary data.</text>
</comment>
<dbReference type="InterPro" id="IPR038765">
    <property type="entry name" value="Papain-like_cys_pep_sf"/>
</dbReference>
<dbReference type="AlphaFoldDB" id="A0AA35UY74"/>
<evidence type="ECO:0000313" key="2">
    <source>
        <dbReference type="Proteomes" id="UP001176960"/>
    </source>
</evidence>